<proteinExistence type="predicted"/>
<reference evidence="3" key="1">
    <citation type="submission" date="2022-10" db="EMBL/GenBank/DDBJ databases">
        <title>Genome assembly of Pristionchus species.</title>
        <authorList>
            <person name="Yoshida K."/>
            <person name="Sommer R.J."/>
        </authorList>
    </citation>
    <scope>NUCLEOTIDE SEQUENCE [LARGE SCALE GENOMIC DNA]</scope>
    <source>
        <strain evidence="3">RS5460</strain>
    </source>
</reference>
<sequence length="73" mass="7851">FLPLSSNIYDFMQTLFDAGVAITANVVVIAAITQIPGAWAGLKRRALRRTTPAAPVITAAPSRGEDETKAYFQ</sequence>
<name>A0AAN5I2W5_9BILA</name>
<evidence type="ECO:0000313" key="3">
    <source>
        <dbReference type="Proteomes" id="UP001328107"/>
    </source>
</evidence>
<feature type="transmembrane region" description="Helical" evidence="1">
    <location>
        <begin position="20"/>
        <end position="42"/>
    </location>
</feature>
<dbReference type="AlphaFoldDB" id="A0AAN5I2W5"/>
<dbReference type="EMBL" id="BTRK01000004">
    <property type="protein sequence ID" value="GMR49992.1"/>
    <property type="molecule type" value="Genomic_DNA"/>
</dbReference>
<feature type="non-terminal residue" evidence="2">
    <location>
        <position position="73"/>
    </location>
</feature>
<keyword evidence="1" id="KW-0472">Membrane</keyword>
<keyword evidence="1" id="KW-0812">Transmembrane</keyword>
<accession>A0AAN5I2W5</accession>
<feature type="non-terminal residue" evidence="2">
    <location>
        <position position="1"/>
    </location>
</feature>
<dbReference type="Proteomes" id="UP001328107">
    <property type="component" value="Unassembled WGS sequence"/>
</dbReference>
<evidence type="ECO:0008006" key="4">
    <source>
        <dbReference type="Google" id="ProtNLM"/>
    </source>
</evidence>
<gene>
    <name evidence="2" type="ORF">PMAYCL1PPCAC_20187</name>
</gene>
<keyword evidence="3" id="KW-1185">Reference proteome</keyword>
<protein>
    <recommendedName>
        <fullName evidence="4">G protein-coupled receptor</fullName>
    </recommendedName>
</protein>
<comment type="caution">
    <text evidence="2">The sequence shown here is derived from an EMBL/GenBank/DDBJ whole genome shotgun (WGS) entry which is preliminary data.</text>
</comment>
<keyword evidence="1" id="KW-1133">Transmembrane helix</keyword>
<evidence type="ECO:0000256" key="1">
    <source>
        <dbReference type="SAM" id="Phobius"/>
    </source>
</evidence>
<organism evidence="2 3">
    <name type="scientific">Pristionchus mayeri</name>
    <dbReference type="NCBI Taxonomy" id="1317129"/>
    <lineage>
        <taxon>Eukaryota</taxon>
        <taxon>Metazoa</taxon>
        <taxon>Ecdysozoa</taxon>
        <taxon>Nematoda</taxon>
        <taxon>Chromadorea</taxon>
        <taxon>Rhabditida</taxon>
        <taxon>Rhabditina</taxon>
        <taxon>Diplogasteromorpha</taxon>
        <taxon>Diplogasteroidea</taxon>
        <taxon>Neodiplogasteridae</taxon>
        <taxon>Pristionchus</taxon>
    </lineage>
</organism>
<evidence type="ECO:0000313" key="2">
    <source>
        <dbReference type="EMBL" id="GMR49992.1"/>
    </source>
</evidence>